<dbReference type="EMBL" id="CAFBQG010000138">
    <property type="protein sequence ID" value="CAB5052047.1"/>
    <property type="molecule type" value="Genomic_DNA"/>
</dbReference>
<dbReference type="EMBL" id="CAFBPK010000002">
    <property type="protein sequence ID" value="CAB5009978.1"/>
    <property type="molecule type" value="Genomic_DNA"/>
</dbReference>
<evidence type="ECO:0000259" key="1">
    <source>
        <dbReference type="Pfam" id="PF00501"/>
    </source>
</evidence>
<dbReference type="EMBL" id="CAFAAO010000005">
    <property type="protein sequence ID" value="CAB4799991.1"/>
    <property type="molecule type" value="Genomic_DNA"/>
</dbReference>
<dbReference type="EMBL" id="CAEZYC010000002">
    <property type="protein sequence ID" value="CAB4697046.1"/>
    <property type="molecule type" value="Genomic_DNA"/>
</dbReference>
<gene>
    <name evidence="5" type="ORF">UFOPK2648_00093</name>
    <name evidence="6" type="ORF">UFOPK3037_00567</name>
    <name evidence="7" type="ORF">UFOPK3278_00939</name>
    <name evidence="3" type="ORF">UFOPK3406_00105</name>
    <name evidence="4" type="ORF">UFOPK3925_00180</name>
    <name evidence="8" type="ORF">UFOPK4097_00264</name>
    <name evidence="9" type="ORF">UFOPK4301_01033</name>
</gene>
<dbReference type="EMBL" id="CAFBIX010000038">
    <property type="protein sequence ID" value="CAB4849035.1"/>
    <property type="molecule type" value="Genomic_DNA"/>
</dbReference>
<feature type="domain" description="AMP-dependent synthetase/ligase" evidence="1">
    <location>
        <begin position="87"/>
        <end position="301"/>
    </location>
</feature>
<dbReference type="PANTHER" id="PTHR43845">
    <property type="entry name" value="BLR5969 PROTEIN"/>
    <property type="match status" value="1"/>
</dbReference>
<dbReference type="InterPro" id="IPR000873">
    <property type="entry name" value="AMP-dep_synth/lig_dom"/>
</dbReference>
<dbReference type="AlphaFoldDB" id="A0A6J6PEC6"/>
<evidence type="ECO:0000259" key="2">
    <source>
        <dbReference type="Pfam" id="PF14535"/>
    </source>
</evidence>
<dbReference type="EMBL" id="CAESAD010000001">
    <property type="protein sequence ID" value="CAB4331007.1"/>
    <property type="molecule type" value="Genomic_DNA"/>
</dbReference>
<dbReference type="Pfam" id="PF00501">
    <property type="entry name" value="AMP-binding"/>
    <property type="match status" value="1"/>
</dbReference>
<evidence type="ECO:0000313" key="4">
    <source>
        <dbReference type="EMBL" id="CAB4331007.1"/>
    </source>
</evidence>
<dbReference type="Pfam" id="PF14535">
    <property type="entry name" value="AMP-binding_C_2"/>
    <property type="match status" value="1"/>
</dbReference>
<reference evidence="5" key="1">
    <citation type="submission" date="2020-05" db="EMBL/GenBank/DDBJ databases">
        <authorList>
            <person name="Chiriac C."/>
            <person name="Salcher M."/>
            <person name="Ghai R."/>
            <person name="Kavagutti S V."/>
        </authorList>
    </citation>
    <scope>NUCLEOTIDE SEQUENCE</scope>
</reference>
<dbReference type="InterPro" id="IPR045851">
    <property type="entry name" value="AMP-bd_C_sf"/>
</dbReference>
<dbReference type="InterPro" id="IPR028154">
    <property type="entry name" value="AMP-dep_Lig_C"/>
</dbReference>
<protein>
    <submittedName>
        <fullName evidence="5">Unannotated protein</fullName>
    </submittedName>
</protein>
<organism evidence="5">
    <name type="scientific">freshwater metagenome</name>
    <dbReference type="NCBI Taxonomy" id="449393"/>
    <lineage>
        <taxon>unclassified sequences</taxon>
        <taxon>metagenomes</taxon>
        <taxon>ecological metagenomes</taxon>
    </lineage>
</organism>
<evidence type="ECO:0000313" key="9">
    <source>
        <dbReference type="EMBL" id="CAB5052047.1"/>
    </source>
</evidence>
<dbReference type="Gene3D" id="3.40.50.12780">
    <property type="entry name" value="N-terminal domain of ligase-like"/>
    <property type="match status" value="1"/>
</dbReference>
<evidence type="ECO:0000313" key="8">
    <source>
        <dbReference type="EMBL" id="CAB5009978.1"/>
    </source>
</evidence>
<evidence type="ECO:0000313" key="6">
    <source>
        <dbReference type="EMBL" id="CAB4799991.1"/>
    </source>
</evidence>
<dbReference type="SUPFAM" id="SSF56801">
    <property type="entry name" value="Acetyl-CoA synthetase-like"/>
    <property type="match status" value="1"/>
</dbReference>
<evidence type="ECO:0000313" key="5">
    <source>
        <dbReference type="EMBL" id="CAB4697046.1"/>
    </source>
</evidence>
<name>A0A6J6PEC6_9ZZZZ</name>
<dbReference type="InterPro" id="IPR042099">
    <property type="entry name" value="ANL_N_sf"/>
</dbReference>
<dbReference type="EMBL" id="CAESAI010000001">
    <property type="protein sequence ID" value="CAB4330156.1"/>
    <property type="molecule type" value="Genomic_DNA"/>
</dbReference>
<feature type="domain" description="AMP-dependent ligase C-terminal" evidence="2">
    <location>
        <begin position="352"/>
        <end position="442"/>
    </location>
</feature>
<dbReference type="PANTHER" id="PTHR43845:SF1">
    <property type="entry name" value="BLR5969 PROTEIN"/>
    <property type="match status" value="1"/>
</dbReference>
<evidence type="ECO:0000313" key="3">
    <source>
        <dbReference type="EMBL" id="CAB4330156.1"/>
    </source>
</evidence>
<accession>A0A6J6PEC6</accession>
<proteinExistence type="predicted"/>
<dbReference type="Gene3D" id="3.30.300.30">
    <property type="match status" value="1"/>
</dbReference>
<evidence type="ECO:0000313" key="7">
    <source>
        <dbReference type="EMBL" id="CAB4849035.1"/>
    </source>
</evidence>
<sequence>MAAKYHYDKTVETLSHNELKALQWAKLEPLLHHVYKTNDFYRRHWDAAGVDLSKVTSFEAFSSLIPTVEKADFLADQTAHPPQGTRLSNEIGPADRLEYYTTSGTSGQGSEIHIQTIRETAEMVKMYSYGFTWAGLKPGDLAVMTLPLTMMAGGRVEYDGGLGFGLTTLPIGNYEAKQKLSLIERFKPKVLYGSTTYFMHLAAVAETDVKESSIEVMLTGLEGGSIPYIERLEEVWGAKAFDRFGSAQMRSDHMFTCERGFGTVEEPGVLHNIDPYAILEVLNLESGQQVSNGEYGEIIITSLYHQDVPLIRCQMRDGGIFRSGSSCSCGREMDGLQVCSIGRTDDVKKIKGVNVYPQALDKTVFAITEVDEYVVRLTSSSSQADIATVTAMLKSEIDDSQGDRVRDQLVKDLHQNLGIHFEVIIGPVERSDYKTKRWIDERDR</sequence>